<evidence type="ECO:0000256" key="1">
    <source>
        <dbReference type="ARBA" id="ARBA00006484"/>
    </source>
</evidence>
<evidence type="ECO:0000313" key="3">
    <source>
        <dbReference type="EMBL" id="PCI76803.1"/>
    </source>
</evidence>
<dbReference type="PANTHER" id="PTHR43639">
    <property type="entry name" value="OXIDOREDUCTASE, SHORT-CHAIN DEHYDROGENASE/REDUCTASE FAMILY (AFU_ORTHOLOGUE AFUA_5G02870)"/>
    <property type="match status" value="1"/>
</dbReference>
<comment type="caution">
    <text evidence="3">The sequence shown here is derived from an EMBL/GenBank/DDBJ whole genome shotgun (WGS) entry which is preliminary data.</text>
</comment>
<accession>A0A2A4X2H2</accession>
<proteinExistence type="inferred from homology"/>
<sequence>MKRSTNQNHDTRVCFLTGASKRLGACTAKKFHAEGFNVIIHYNSSKDEAHALVAQLNALRIGSAFCLQADLSNREQMQPLAQLAFDCYQRVDVLVNNASAFYPTPLTECDHKAWDDLFDSNLRAAFFLAQQLAPELKLRAGSVINMTDTHADNPLKGFPIYSMAKAGVKAMTKSLAKELAPRVRVNGVSPGAILWPPSLEDESDPAILEARKNMLEKIPLRTLGEPQNIADTVFFLANDACYVTGQTVRVDGGRYLS</sequence>
<comment type="similarity">
    <text evidence="1">Belongs to the short-chain dehydrogenases/reductases (SDR) family.</text>
</comment>
<evidence type="ECO:0000313" key="4">
    <source>
        <dbReference type="Proteomes" id="UP000218767"/>
    </source>
</evidence>
<dbReference type="InterPro" id="IPR002347">
    <property type="entry name" value="SDR_fam"/>
</dbReference>
<dbReference type="PANTHER" id="PTHR43639:SF1">
    <property type="entry name" value="SHORT-CHAIN DEHYDROGENASE_REDUCTASE FAMILY PROTEIN"/>
    <property type="match status" value="1"/>
</dbReference>
<reference evidence="4" key="1">
    <citation type="submission" date="2017-08" db="EMBL/GenBank/DDBJ databases">
        <title>A dynamic microbial community with high functional redundancy inhabits the cold, oxic subseafloor aquifer.</title>
        <authorList>
            <person name="Tully B.J."/>
            <person name="Wheat C.G."/>
            <person name="Glazer B.T."/>
            <person name="Huber J.A."/>
        </authorList>
    </citation>
    <scope>NUCLEOTIDE SEQUENCE [LARGE SCALE GENOMIC DNA]</scope>
</reference>
<gene>
    <name evidence="3" type="ORF">COB20_09605</name>
</gene>
<dbReference type="GO" id="GO:0016491">
    <property type="term" value="F:oxidoreductase activity"/>
    <property type="evidence" value="ECO:0007669"/>
    <property type="project" value="UniProtKB-KW"/>
</dbReference>
<dbReference type="FunFam" id="3.40.50.720:FF:000084">
    <property type="entry name" value="Short-chain dehydrogenase reductase"/>
    <property type="match status" value="1"/>
</dbReference>
<dbReference type="Pfam" id="PF13561">
    <property type="entry name" value="adh_short_C2"/>
    <property type="match status" value="1"/>
</dbReference>
<dbReference type="InterPro" id="IPR036291">
    <property type="entry name" value="NAD(P)-bd_dom_sf"/>
</dbReference>
<dbReference type="PRINTS" id="PR00080">
    <property type="entry name" value="SDRFAMILY"/>
</dbReference>
<dbReference type="NCBIfam" id="NF006598">
    <property type="entry name" value="PRK09135.1"/>
    <property type="match status" value="1"/>
</dbReference>
<dbReference type="InterPro" id="IPR020904">
    <property type="entry name" value="Sc_DH/Rdtase_CS"/>
</dbReference>
<protein>
    <submittedName>
        <fullName evidence="3">Pteridine reductase</fullName>
    </submittedName>
</protein>
<dbReference type="SUPFAM" id="SSF51735">
    <property type="entry name" value="NAD(P)-binding Rossmann-fold domains"/>
    <property type="match status" value="1"/>
</dbReference>
<dbReference type="Gene3D" id="3.40.50.720">
    <property type="entry name" value="NAD(P)-binding Rossmann-like Domain"/>
    <property type="match status" value="1"/>
</dbReference>
<dbReference type="AlphaFoldDB" id="A0A2A4X2H2"/>
<dbReference type="EMBL" id="NVUL01000052">
    <property type="protein sequence ID" value="PCI76803.1"/>
    <property type="molecule type" value="Genomic_DNA"/>
</dbReference>
<keyword evidence="2" id="KW-0560">Oxidoreductase</keyword>
<dbReference type="PRINTS" id="PR00081">
    <property type="entry name" value="GDHRDH"/>
</dbReference>
<organism evidence="3 4">
    <name type="scientific">SAR86 cluster bacterium</name>
    <dbReference type="NCBI Taxonomy" id="2030880"/>
    <lineage>
        <taxon>Bacteria</taxon>
        <taxon>Pseudomonadati</taxon>
        <taxon>Pseudomonadota</taxon>
        <taxon>Gammaproteobacteria</taxon>
        <taxon>SAR86 cluster</taxon>
    </lineage>
</organism>
<dbReference type="PROSITE" id="PS00061">
    <property type="entry name" value="ADH_SHORT"/>
    <property type="match status" value="1"/>
</dbReference>
<name>A0A2A4X2H2_9GAMM</name>
<evidence type="ECO:0000256" key="2">
    <source>
        <dbReference type="ARBA" id="ARBA00023002"/>
    </source>
</evidence>
<dbReference type="Proteomes" id="UP000218767">
    <property type="component" value="Unassembled WGS sequence"/>
</dbReference>